<sequence length="122" mass="13650">MDNQANIPTKNRMDLSCVPTKQYLDQTVVPILMSGLCYLSKERPPEPIIALAEFLIKNKDQYEEKRGGDKEPKSQASIGLAGWSSAARCRLELDPDSQMGSLASGEPSKRRNNHFQEPGRRC</sequence>
<evidence type="ECO:0000313" key="6">
    <source>
        <dbReference type="EMBL" id="ERL93470.1"/>
    </source>
</evidence>
<comment type="subcellular location">
    <subcellularLocation>
        <location evidence="1">Nucleus</location>
    </subcellularLocation>
</comment>
<dbReference type="Pfam" id="PF05186">
    <property type="entry name" value="Dpy-30"/>
    <property type="match status" value="1"/>
</dbReference>
<gene>
    <name evidence="6" type="ORF">D910_10761</name>
    <name evidence="5" type="ORF">YQE_03216</name>
</gene>
<dbReference type="Gene3D" id="1.20.890.10">
    <property type="entry name" value="cAMP-dependent protein kinase regulatory subunit, dimerization-anchoring domain"/>
    <property type="match status" value="1"/>
</dbReference>
<dbReference type="EMBL" id="KB632357">
    <property type="protein sequence ID" value="ERL93470.1"/>
    <property type="molecule type" value="Genomic_DNA"/>
</dbReference>
<evidence type="ECO:0000256" key="3">
    <source>
        <dbReference type="ARBA" id="ARBA00023242"/>
    </source>
</evidence>
<dbReference type="EMBL" id="KB740558">
    <property type="protein sequence ID" value="ENN80357.1"/>
    <property type="molecule type" value="Genomic_DNA"/>
</dbReference>
<dbReference type="Proteomes" id="UP000030742">
    <property type="component" value="Unassembled WGS sequence"/>
</dbReference>
<evidence type="ECO:0000256" key="4">
    <source>
        <dbReference type="SAM" id="MobiDB-lite"/>
    </source>
</evidence>
<dbReference type="AlphaFoldDB" id="N6UNP9"/>
<proteinExistence type="inferred from homology"/>
<evidence type="ECO:0000313" key="7">
    <source>
        <dbReference type="Proteomes" id="UP000030742"/>
    </source>
</evidence>
<dbReference type="HOGENOM" id="CLU_2029043_0_0_1"/>
<name>N6UNP9_DENPD</name>
<accession>N6UNP9</accession>
<dbReference type="STRING" id="77166.N6UNP9"/>
<organism evidence="5">
    <name type="scientific">Dendroctonus ponderosae</name>
    <name type="common">Mountain pine beetle</name>
    <dbReference type="NCBI Taxonomy" id="77166"/>
    <lineage>
        <taxon>Eukaryota</taxon>
        <taxon>Metazoa</taxon>
        <taxon>Ecdysozoa</taxon>
        <taxon>Arthropoda</taxon>
        <taxon>Hexapoda</taxon>
        <taxon>Insecta</taxon>
        <taxon>Pterygota</taxon>
        <taxon>Neoptera</taxon>
        <taxon>Endopterygota</taxon>
        <taxon>Coleoptera</taxon>
        <taxon>Polyphaga</taxon>
        <taxon>Cucujiformia</taxon>
        <taxon>Curculionidae</taxon>
        <taxon>Scolytinae</taxon>
        <taxon>Dendroctonus</taxon>
    </lineage>
</organism>
<feature type="region of interest" description="Disordered" evidence="4">
    <location>
        <begin position="94"/>
        <end position="122"/>
    </location>
</feature>
<keyword evidence="3" id="KW-0539">Nucleus</keyword>
<dbReference type="GO" id="GO:0005634">
    <property type="term" value="C:nucleus"/>
    <property type="evidence" value="ECO:0007669"/>
    <property type="project" value="UniProtKB-SubCell"/>
</dbReference>
<evidence type="ECO:0000313" key="5">
    <source>
        <dbReference type="EMBL" id="ENN80357.1"/>
    </source>
</evidence>
<dbReference type="CDD" id="cd22965">
    <property type="entry name" value="DD_DPY30_SDC1"/>
    <property type="match status" value="1"/>
</dbReference>
<evidence type="ECO:0000256" key="2">
    <source>
        <dbReference type="ARBA" id="ARBA00010849"/>
    </source>
</evidence>
<feature type="non-terminal residue" evidence="5">
    <location>
        <position position="1"/>
    </location>
</feature>
<protein>
    <recommendedName>
        <fullName evidence="8">Dpy-30 histone methyltransferase complex regulatory subunit</fullName>
    </recommendedName>
</protein>
<dbReference type="InterPro" id="IPR007858">
    <property type="entry name" value="Dpy-30_motif"/>
</dbReference>
<evidence type="ECO:0008006" key="8">
    <source>
        <dbReference type="Google" id="ProtNLM"/>
    </source>
</evidence>
<comment type="similarity">
    <text evidence="2">Belongs to the dpy-30 family.</text>
</comment>
<evidence type="ECO:0000256" key="1">
    <source>
        <dbReference type="ARBA" id="ARBA00004123"/>
    </source>
</evidence>
<reference evidence="5 7" key="1">
    <citation type="journal article" date="2013" name="Genome Biol.">
        <title>Draft genome of the mountain pine beetle, Dendroctonus ponderosae Hopkins, a major forest pest.</title>
        <authorList>
            <person name="Keeling C.I."/>
            <person name="Yuen M.M."/>
            <person name="Liao N.Y."/>
            <person name="Docking T.R."/>
            <person name="Chan S.K."/>
            <person name="Taylor G.A."/>
            <person name="Palmquist D.L."/>
            <person name="Jackman S.D."/>
            <person name="Nguyen A."/>
            <person name="Li M."/>
            <person name="Henderson H."/>
            <person name="Janes J.K."/>
            <person name="Zhao Y."/>
            <person name="Pandoh P."/>
            <person name="Moore R."/>
            <person name="Sperling F.A."/>
            <person name="Huber D.P."/>
            <person name="Birol I."/>
            <person name="Jones S.J."/>
            <person name="Bohlmann J."/>
        </authorList>
    </citation>
    <scope>NUCLEOTIDE SEQUENCE</scope>
</reference>
<dbReference type="InterPro" id="IPR049629">
    <property type="entry name" value="DPY30_SDC1_DD"/>
</dbReference>